<dbReference type="RefSeq" id="WP_310256056.1">
    <property type="nucleotide sequence ID" value="NZ_JAVDWA010000001.1"/>
</dbReference>
<dbReference type="Proteomes" id="UP001258181">
    <property type="component" value="Unassembled WGS sequence"/>
</dbReference>
<gene>
    <name evidence="2" type="ORF">J2X07_000453</name>
</gene>
<protein>
    <submittedName>
        <fullName evidence="2">Membrane protein</fullName>
    </submittedName>
</protein>
<keyword evidence="1" id="KW-1133">Transmembrane helix</keyword>
<reference evidence="2 3" key="1">
    <citation type="submission" date="2023-07" db="EMBL/GenBank/DDBJ databases">
        <title>Sorghum-associated microbial communities from plants grown in Nebraska, USA.</title>
        <authorList>
            <person name="Schachtman D."/>
        </authorList>
    </citation>
    <scope>NUCLEOTIDE SEQUENCE [LARGE SCALE GENOMIC DNA]</scope>
    <source>
        <strain evidence="2 3">BE211</strain>
    </source>
</reference>
<accession>A0ABU1TW85</accession>
<comment type="caution">
    <text evidence="2">The sequence shown here is derived from an EMBL/GenBank/DDBJ whole genome shotgun (WGS) entry which is preliminary data.</text>
</comment>
<sequence>MSKKVLRIMVQSIGIIGFFLAVLNYQTGWMIGFFCSGLLFLFLLDREKKAFDYGAGSLSLLYSFYIMLVTFYSA</sequence>
<organism evidence="2 3">
    <name type="scientific">Fictibacillus barbaricus</name>
    <dbReference type="NCBI Taxonomy" id="182136"/>
    <lineage>
        <taxon>Bacteria</taxon>
        <taxon>Bacillati</taxon>
        <taxon>Bacillota</taxon>
        <taxon>Bacilli</taxon>
        <taxon>Bacillales</taxon>
        <taxon>Fictibacillaceae</taxon>
        <taxon>Fictibacillus</taxon>
    </lineage>
</organism>
<evidence type="ECO:0000313" key="2">
    <source>
        <dbReference type="EMBL" id="MDR7071478.1"/>
    </source>
</evidence>
<keyword evidence="3" id="KW-1185">Reference proteome</keyword>
<proteinExistence type="predicted"/>
<dbReference type="EMBL" id="JAVDWA010000001">
    <property type="protein sequence ID" value="MDR7071478.1"/>
    <property type="molecule type" value="Genomic_DNA"/>
</dbReference>
<keyword evidence="1" id="KW-0812">Transmembrane</keyword>
<feature type="transmembrane region" description="Helical" evidence="1">
    <location>
        <begin position="51"/>
        <end position="72"/>
    </location>
</feature>
<evidence type="ECO:0000256" key="1">
    <source>
        <dbReference type="SAM" id="Phobius"/>
    </source>
</evidence>
<keyword evidence="1" id="KW-0472">Membrane</keyword>
<evidence type="ECO:0000313" key="3">
    <source>
        <dbReference type="Proteomes" id="UP001258181"/>
    </source>
</evidence>
<name>A0ABU1TW85_9BACL</name>